<comment type="caution">
    <text evidence="1">The sequence shown here is derived from an EMBL/GenBank/DDBJ whole genome shotgun (WGS) entry which is preliminary data.</text>
</comment>
<dbReference type="AlphaFoldDB" id="A0A5B0PBF3"/>
<dbReference type="Proteomes" id="UP000325313">
    <property type="component" value="Unassembled WGS sequence"/>
</dbReference>
<organism evidence="1 2">
    <name type="scientific">Puccinia graminis f. sp. tritici</name>
    <dbReference type="NCBI Taxonomy" id="56615"/>
    <lineage>
        <taxon>Eukaryota</taxon>
        <taxon>Fungi</taxon>
        <taxon>Dikarya</taxon>
        <taxon>Basidiomycota</taxon>
        <taxon>Pucciniomycotina</taxon>
        <taxon>Pucciniomycetes</taxon>
        <taxon>Pucciniales</taxon>
        <taxon>Pucciniaceae</taxon>
        <taxon>Puccinia</taxon>
    </lineage>
</organism>
<proteinExistence type="predicted"/>
<gene>
    <name evidence="1" type="ORF">PGTUg99_006677</name>
</gene>
<reference evidence="1 2" key="1">
    <citation type="submission" date="2019-05" db="EMBL/GenBank/DDBJ databases">
        <title>Emergence of the Ug99 lineage of the wheat stem rust pathogen through somatic hybridization.</title>
        <authorList>
            <person name="Li F."/>
            <person name="Upadhyaya N.M."/>
            <person name="Sperschneider J."/>
            <person name="Matny O."/>
            <person name="Nguyen-Phuc H."/>
            <person name="Mago R."/>
            <person name="Raley C."/>
            <person name="Miller M.E."/>
            <person name="Silverstein K.A.T."/>
            <person name="Henningsen E."/>
            <person name="Hirsch C.D."/>
            <person name="Visser B."/>
            <person name="Pretorius Z.A."/>
            <person name="Steffenson B.J."/>
            <person name="Schwessinger B."/>
            <person name="Dodds P.N."/>
            <person name="Figueroa M."/>
        </authorList>
    </citation>
    <scope>NUCLEOTIDE SEQUENCE [LARGE SCALE GENOMIC DNA]</scope>
    <source>
        <strain evidence="1 2">Ug99</strain>
    </source>
</reference>
<evidence type="ECO:0000313" key="1">
    <source>
        <dbReference type="EMBL" id="KAA1098957.1"/>
    </source>
</evidence>
<sequence>MDNPKAMEAVSNFILSTNRFPNIKKYSPTTDSSQQAYSSLASHWKAAGRSAFDCILSSYASHRPQDRTTKRLIFKKPAINNRK</sequence>
<name>A0A5B0PBF3_PUCGR</name>
<dbReference type="EMBL" id="VDEP01000344">
    <property type="protein sequence ID" value="KAA1098957.1"/>
    <property type="molecule type" value="Genomic_DNA"/>
</dbReference>
<protein>
    <submittedName>
        <fullName evidence="1">Uncharacterized protein</fullName>
    </submittedName>
</protein>
<evidence type="ECO:0000313" key="2">
    <source>
        <dbReference type="Proteomes" id="UP000325313"/>
    </source>
</evidence>
<accession>A0A5B0PBF3</accession>